<dbReference type="InterPro" id="IPR023318">
    <property type="entry name" value="Ub_act_enz_dom_a_sf"/>
</dbReference>
<dbReference type="GO" id="GO:0005524">
    <property type="term" value="F:ATP binding"/>
    <property type="evidence" value="ECO:0007669"/>
    <property type="project" value="UniProtKB-KW"/>
</dbReference>
<keyword evidence="3" id="KW-0067">ATP-binding</keyword>
<reference evidence="5 6" key="1">
    <citation type="submission" date="2014-06" db="EMBL/GenBank/DDBJ databases">
        <title>Evolutionary Origins and Diversification of the Mycorrhizal Mutualists.</title>
        <authorList>
            <consortium name="DOE Joint Genome Institute"/>
            <consortium name="Mycorrhizal Genomics Consortium"/>
            <person name="Kohler A."/>
            <person name="Kuo A."/>
            <person name="Nagy L.G."/>
            <person name="Floudas D."/>
            <person name="Copeland A."/>
            <person name="Barry K.W."/>
            <person name="Cichocki N."/>
            <person name="Veneault-Fourrey C."/>
            <person name="LaButti K."/>
            <person name="Lindquist E.A."/>
            <person name="Lipzen A."/>
            <person name="Lundell T."/>
            <person name="Morin E."/>
            <person name="Murat C."/>
            <person name="Riley R."/>
            <person name="Ohm R."/>
            <person name="Sun H."/>
            <person name="Tunlid A."/>
            <person name="Henrissat B."/>
            <person name="Grigoriev I.V."/>
            <person name="Hibbett D.S."/>
            <person name="Martin F."/>
        </authorList>
    </citation>
    <scope>NUCLEOTIDE SEQUENCE [LARGE SCALE GENOMIC DNA]</scope>
    <source>
        <strain evidence="5 6">SS14</strain>
    </source>
</reference>
<evidence type="ECO:0000256" key="2">
    <source>
        <dbReference type="ARBA" id="ARBA00022786"/>
    </source>
</evidence>
<organism evidence="5 6">
    <name type="scientific">Sphaerobolus stellatus (strain SS14)</name>
    <dbReference type="NCBI Taxonomy" id="990650"/>
    <lineage>
        <taxon>Eukaryota</taxon>
        <taxon>Fungi</taxon>
        <taxon>Dikarya</taxon>
        <taxon>Basidiomycota</taxon>
        <taxon>Agaricomycotina</taxon>
        <taxon>Agaricomycetes</taxon>
        <taxon>Phallomycetidae</taxon>
        <taxon>Geastrales</taxon>
        <taxon>Sphaerobolaceae</taxon>
        <taxon>Sphaerobolus</taxon>
    </lineage>
</organism>
<evidence type="ECO:0000256" key="1">
    <source>
        <dbReference type="ARBA" id="ARBA00022741"/>
    </source>
</evidence>
<dbReference type="GO" id="GO:0008641">
    <property type="term" value="F:ubiquitin-like modifier activating enzyme activity"/>
    <property type="evidence" value="ECO:0007669"/>
    <property type="project" value="InterPro"/>
</dbReference>
<evidence type="ECO:0000313" key="5">
    <source>
        <dbReference type="EMBL" id="KIJ31013.1"/>
    </source>
</evidence>
<dbReference type="Gene3D" id="1.10.10.520">
    <property type="entry name" value="Ubiquitin activating enzymes (Uba3). Chain: B, domain 2"/>
    <property type="match status" value="1"/>
</dbReference>
<keyword evidence="6" id="KW-1185">Reference proteome</keyword>
<accession>A0A0C9TM48</accession>
<name>A0A0C9TM48_SPHS4</name>
<keyword evidence="2" id="KW-0833">Ubl conjugation pathway</keyword>
<dbReference type="OrthoDB" id="10255449at2759"/>
<sequence length="154" mass="17712">MGKIKDITECFHCLPKPTPKTFPVCTILSTPLQLIHCIIWAKSYLVPQLFGEDEEDQGELEEAEKQGKNCDNEIKMLRREVQASKALQKLIPTPRASDPARQVFEKARTYSQITFHKPLTFTHPFVLVFTTNVKNLFSMEGMWKHHAPPTPLDY</sequence>
<dbReference type="InterPro" id="IPR035985">
    <property type="entry name" value="Ubiquitin-activating_enz"/>
</dbReference>
<evidence type="ECO:0000256" key="3">
    <source>
        <dbReference type="ARBA" id="ARBA00022840"/>
    </source>
</evidence>
<evidence type="ECO:0000256" key="4">
    <source>
        <dbReference type="ARBA" id="ARBA00043952"/>
    </source>
</evidence>
<dbReference type="AlphaFoldDB" id="A0A0C9TM48"/>
<gene>
    <name evidence="5" type="ORF">M422DRAFT_267435</name>
</gene>
<keyword evidence="1" id="KW-0547">Nucleotide-binding</keyword>
<dbReference type="Proteomes" id="UP000054279">
    <property type="component" value="Unassembled WGS sequence"/>
</dbReference>
<dbReference type="EMBL" id="KN837250">
    <property type="protein sequence ID" value="KIJ31013.1"/>
    <property type="molecule type" value="Genomic_DNA"/>
</dbReference>
<comment type="pathway">
    <text evidence="4">Protein modification.</text>
</comment>
<protein>
    <submittedName>
        <fullName evidence="5">Uncharacterized protein</fullName>
    </submittedName>
</protein>
<proteinExistence type="predicted"/>
<evidence type="ECO:0000313" key="6">
    <source>
        <dbReference type="Proteomes" id="UP000054279"/>
    </source>
</evidence>
<dbReference type="SUPFAM" id="SSF69572">
    <property type="entry name" value="Activating enzymes of the ubiquitin-like proteins"/>
    <property type="match status" value="1"/>
</dbReference>
<dbReference type="HOGENOM" id="CLU_1705365_0_0_1"/>